<dbReference type="PANTHER" id="PTHR31874">
    <property type="entry name" value="CCT MOTIF FAMILY PROTEIN, EXPRESSED"/>
    <property type="match status" value="1"/>
</dbReference>
<organism evidence="6 7">
    <name type="scientific">Carpinus fangiana</name>
    <dbReference type="NCBI Taxonomy" id="176857"/>
    <lineage>
        <taxon>Eukaryota</taxon>
        <taxon>Viridiplantae</taxon>
        <taxon>Streptophyta</taxon>
        <taxon>Embryophyta</taxon>
        <taxon>Tracheophyta</taxon>
        <taxon>Spermatophyta</taxon>
        <taxon>Magnoliopsida</taxon>
        <taxon>eudicotyledons</taxon>
        <taxon>Gunneridae</taxon>
        <taxon>Pentapetalae</taxon>
        <taxon>rosids</taxon>
        <taxon>fabids</taxon>
        <taxon>Fagales</taxon>
        <taxon>Betulaceae</taxon>
        <taxon>Carpinus</taxon>
    </lineage>
</organism>
<feature type="compositionally biased region" description="Basic residues" evidence="4">
    <location>
        <begin position="17"/>
        <end position="28"/>
    </location>
</feature>
<dbReference type="InterPro" id="IPR010402">
    <property type="entry name" value="CCT_domain"/>
</dbReference>
<dbReference type="InterPro" id="IPR052453">
    <property type="entry name" value="CONSTANS-like_ZF"/>
</dbReference>
<feature type="compositionally biased region" description="Low complexity" evidence="4">
    <location>
        <begin position="100"/>
        <end position="109"/>
    </location>
</feature>
<evidence type="ECO:0000313" key="7">
    <source>
        <dbReference type="Proteomes" id="UP000327013"/>
    </source>
</evidence>
<sequence length="333" mass="37747">MKKTRSKIKKEREAIKPARKTRTKTRKPKFLSLRLKLSSDNSQNSTQMTHNCKTNHHEHHQLNLFPLHPENLVEDHKVDIHDENVAFLFNSEGGGGATTLNGLLSGVSSSEEDSLSPPPYAYGGQDSEEGRLADGAGNNCDQSASSKLVRTAMRNRDRDLSGEKWVYYSEVLVEKKEPEEVSSCATDVVWCAKRRTSPEGSLSLKLDYQGILKAWSGKGPLYIEGESPPQTVPDLHDDFLPHDTTADDLVDSWGSAANLWRVPEMGNGYIGGIKVKEEVEGKDGWKMRHREASVLRYKEKRQNRLFSKRIRYEVRKLNAEKRPRMKGRFVKRS</sequence>
<name>A0A5N6QXD2_9ROSI</name>
<dbReference type="OrthoDB" id="153872at2759"/>
<gene>
    <name evidence="6" type="ORF">FH972_007305</name>
</gene>
<dbReference type="GO" id="GO:0005634">
    <property type="term" value="C:nucleus"/>
    <property type="evidence" value="ECO:0007669"/>
    <property type="project" value="UniProtKB-SubCell"/>
</dbReference>
<reference evidence="6 7" key="1">
    <citation type="submission" date="2019-06" db="EMBL/GenBank/DDBJ databases">
        <title>A chromosomal-level reference genome of Carpinus fangiana (Coryloideae, Betulaceae).</title>
        <authorList>
            <person name="Yang X."/>
            <person name="Wang Z."/>
            <person name="Zhang L."/>
            <person name="Hao G."/>
            <person name="Liu J."/>
            <person name="Yang Y."/>
        </authorList>
    </citation>
    <scope>NUCLEOTIDE SEQUENCE [LARGE SCALE GENOMIC DNA]</scope>
    <source>
        <strain evidence="6">Cfa_2016G</strain>
        <tissue evidence="6">Leaf</tissue>
    </source>
</reference>
<feature type="region of interest" description="Disordered" evidence="4">
    <location>
        <begin position="100"/>
        <end position="119"/>
    </location>
</feature>
<dbReference type="Proteomes" id="UP000327013">
    <property type="component" value="Chromosome 3"/>
</dbReference>
<keyword evidence="7" id="KW-1185">Reference proteome</keyword>
<protein>
    <recommendedName>
        <fullName evidence="5">CCT domain-containing protein</fullName>
    </recommendedName>
</protein>
<dbReference type="PROSITE" id="PS51017">
    <property type="entry name" value="CCT"/>
    <property type="match status" value="1"/>
</dbReference>
<evidence type="ECO:0000256" key="1">
    <source>
        <dbReference type="ARBA" id="ARBA00004123"/>
    </source>
</evidence>
<dbReference type="Pfam" id="PF06203">
    <property type="entry name" value="CCT"/>
    <property type="match status" value="1"/>
</dbReference>
<keyword evidence="2 3" id="KW-0539">Nucleus</keyword>
<evidence type="ECO:0000259" key="5">
    <source>
        <dbReference type="PROSITE" id="PS51017"/>
    </source>
</evidence>
<evidence type="ECO:0000256" key="2">
    <source>
        <dbReference type="ARBA" id="ARBA00023242"/>
    </source>
</evidence>
<dbReference type="AlphaFoldDB" id="A0A5N6QXD2"/>
<accession>A0A5N6QXD2</accession>
<dbReference type="EMBL" id="CM017323">
    <property type="protein sequence ID" value="KAE8021412.1"/>
    <property type="molecule type" value="Genomic_DNA"/>
</dbReference>
<feature type="domain" description="CCT" evidence="5">
    <location>
        <begin position="290"/>
        <end position="332"/>
    </location>
</feature>
<evidence type="ECO:0000256" key="3">
    <source>
        <dbReference type="PROSITE-ProRule" id="PRU00357"/>
    </source>
</evidence>
<evidence type="ECO:0000256" key="4">
    <source>
        <dbReference type="SAM" id="MobiDB-lite"/>
    </source>
</evidence>
<evidence type="ECO:0000313" key="6">
    <source>
        <dbReference type="EMBL" id="KAE8021412.1"/>
    </source>
</evidence>
<feature type="region of interest" description="Disordered" evidence="4">
    <location>
        <begin position="1"/>
        <end position="28"/>
    </location>
</feature>
<dbReference type="GO" id="GO:0006355">
    <property type="term" value="P:regulation of DNA-templated transcription"/>
    <property type="evidence" value="ECO:0007669"/>
    <property type="project" value="TreeGrafter"/>
</dbReference>
<proteinExistence type="predicted"/>
<comment type="subcellular location">
    <subcellularLocation>
        <location evidence="1 3">Nucleus</location>
    </subcellularLocation>
</comment>
<dbReference type="PANTHER" id="PTHR31874:SF25">
    <property type="entry name" value="CCT MOTIF FAMILY PROTEIN"/>
    <property type="match status" value="1"/>
</dbReference>